<sequence>MAIKCVFFLFPILFINIIKSYVISGNSNIINIPKYTYKTSNNDIHNVFNKNIIETTIFNNKKYYEDTITCNSFNFNIYCKDNEEVCKLYTNELDSVTKRISSTFEIYNPITVDLYVVNLTSACFDCMGLSVQPNFVPLRESEDTEKPIYVFPQSLARQLKLNKKADMIDTDFSIILNSIIPENVNVTMVSHFILTHEIMHGLGFIGTSGLANFHLPYDWVLFKDDILIPQETFTTEILENNQLKYTYTGFYPLSIFEKYIVQRNNSDHYLLEEMTDIYKIPLEEPKQYVSDGNDLNNEYINLFTNFYQNIVLGDHYEKAKEIANIYKTEKAIGFKTNHGDIIPLQTFDYIFSSTSSIFHTELTKVDTLKFFNVDPFNKSTIATYLDENFLMNYSLFFLADMDTIVSIVGEDNKHGLIGPGIVNIMKTIGWTEKGHSSNDKTYYVTDDFHLKVNSNIDYLFNSYSNQTTSTLTNDKSNGWITFTLSIKQLILLLLMNCILLYYI</sequence>
<name>A0A1Y2CP74_9FUNG</name>
<evidence type="ECO:0000313" key="3">
    <source>
        <dbReference type="EMBL" id="ORY48767.1"/>
    </source>
</evidence>
<proteinExistence type="predicted"/>
<keyword evidence="1" id="KW-1133">Transmembrane helix</keyword>
<keyword evidence="2" id="KW-0732">Signal</keyword>
<dbReference type="EMBL" id="MCOG01000101">
    <property type="protein sequence ID" value="ORY48767.1"/>
    <property type="molecule type" value="Genomic_DNA"/>
</dbReference>
<organism evidence="3 4">
    <name type="scientific">Neocallimastix californiae</name>
    <dbReference type="NCBI Taxonomy" id="1754190"/>
    <lineage>
        <taxon>Eukaryota</taxon>
        <taxon>Fungi</taxon>
        <taxon>Fungi incertae sedis</taxon>
        <taxon>Chytridiomycota</taxon>
        <taxon>Chytridiomycota incertae sedis</taxon>
        <taxon>Neocallimastigomycetes</taxon>
        <taxon>Neocallimastigales</taxon>
        <taxon>Neocallimastigaceae</taxon>
        <taxon>Neocallimastix</taxon>
    </lineage>
</organism>
<evidence type="ECO:0000313" key="4">
    <source>
        <dbReference type="Proteomes" id="UP000193920"/>
    </source>
</evidence>
<feature type="transmembrane region" description="Helical" evidence="1">
    <location>
        <begin position="479"/>
        <end position="502"/>
    </location>
</feature>
<comment type="caution">
    <text evidence="3">The sequence shown here is derived from an EMBL/GenBank/DDBJ whole genome shotgun (WGS) entry which is preliminary data.</text>
</comment>
<dbReference type="OrthoDB" id="73465at2759"/>
<keyword evidence="4" id="KW-1185">Reference proteome</keyword>
<evidence type="ECO:0000256" key="2">
    <source>
        <dbReference type="SAM" id="SignalP"/>
    </source>
</evidence>
<evidence type="ECO:0008006" key="5">
    <source>
        <dbReference type="Google" id="ProtNLM"/>
    </source>
</evidence>
<evidence type="ECO:0000256" key="1">
    <source>
        <dbReference type="SAM" id="Phobius"/>
    </source>
</evidence>
<gene>
    <name evidence="3" type="ORF">LY90DRAFT_6119</name>
</gene>
<dbReference type="Proteomes" id="UP000193920">
    <property type="component" value="Unassembled WGS sequence"/>
</dbReference>
<feature type="chain" id="PRO_5010994697" description="Sequence orphan" evidence="2">
    <location>
        <begin position="21"/>
        <end position="503"/>
    </location>
</feature>
<protein>
    <recommendedName>
        <fullName evidence="5">Sequence orphan</fullName>
    </recommendedName>
</protein>
<keyword evidence="1" id="KW-0472">Membrane</keyword>
<reference evidence="3 4" key="1">
    <citation type="submission" date="2016-08" db="EMBL/GenBank/DDBJ databases">
        <title>A Parts List for Fungal Cellulosomes Revealed by Comparative Genomics.</title>
        <authorList>
            <consortium name="DOE Joint Genome Institute"/>
            <person name="Haitjema C.H."/>
            <person name="Gilmore S.P."/>
            <person name="Henske J.K."/>
            <person name="Solomon K.V."/>
            <person name="De Groot R."/>
            <person name="Kuo A."/>
            <person name="Mondo S.J."/>
            <person name="Salamov A.A."/>
            <person name="Labutti K."/>
            <person name="Zhao Z."/>
            <person name="Chiniquy J."/>
            <person name="Barry K."/>
            <person name="Brewer H.M."/>
            <person name="Purvine S.O."/>
            <person name="Wright A.T."/>
            <person name="Boxma B."/>
            <person name="Van Alen T."/>
            <person name="Hackstein J.H."/>
            <person name="Baker S.E."/>
            <person name="Grigoriev I.V."/>
            <person name="O'Malley M.A."/>
        </authorList>
    </citation>
    <scope>NUCLEOTIDE SEQUENCE [LARGE SCALE GENOMIC DNA]</scope>
    <source>
        <strain evidence="3 4">G1</strain>
    </source>
</reference>
<feature type="signal peptide" evidence="2">
    <location>
        <begin position="1"/>
        <end position="20"/>
    </location>
</feature>
<dbReference type="AlphaFoldDB" id="A0A1Y2CP74"/>
<accession>A0A1Y2CP74</accession>
<keyword evidence="1" id="KW-0812">Transmembrane</keyword>